<keyword evidence="2" id="KW-0812">Transmembrane</keyword>
<dbReference type="PANTHER" id="PTHR45228:SF8">
    <property type="entry name" value="TWO-COMPONENT RESPONSE REGULATOR-RELATED"/>
    <property type="match status" value="1"/>
</dbReference>
<feature type="transmembrane region" description="Helical" evidence="2">
    <location>
        <begin position="199"/>
        <end position="217"/>
    </location>
</feature>
<dbReference type="PROSITE" id="PS51832">
    <property type="entry name" value="HD_GYP"/>
    <property type="match status" value="1"/>
</dbReference>
<evidence type="ECO:0000313" key="4">
    <source>
        <dbReference type="EMBL" id="PWJ95697.1"/>
    </source>
</evidence>
<dbReference type="RefSeq" id="WP_206050515.1">
    <property type="nucleotide sequence ID" value="NZ_QGGI01000004.1"/>
</dbReference>
<proteinExistence type="predicted"/>
<dbReference type="SUPFAM" id="SSF109604">
    <property type="entry name" value="HD-domain/PDEase-like"/>
    <property type="match status" value="1"/>
</dbReference>
<keyword evidence="5" id="KW-1185">Reference proteome</keyword>
<reference evidence="4 5" key="1">
    <citation type="submission" date="2018-05" db="EMBL/GenBank/DDBJ databases">
        <title>Genomic Encyclopedia of Type Strains, Phase IV (KMG-IV): sequencing the most valuable type-strain genomes for metagenomic binning, comparative biology and taxonomic classification.</title>
        <authorList>
            <person name="Goeker M."/>
        </authorList>
    </citation>
    <scope>NUCLEOTIDE SEQUENCE [LARGE SCALE GENOMIC DNA]</scope>
    <source>
        <strain evidence="4 5">DSM 24906</strain>
    </source>
</reference>
<dbReference type="PANTHER" id="PTHR45228">
    <property type="entry name" value="CYCLIC DI-GMP PHOSPHODIESTERASE TM_0186-RELATED"/>
    <property type="match status" value="1"/>
</dbReference>
<keyword evidence="2" id="KW-1133">Transmembrane helix</keyword>
<protein>
    <submittedName>
        <fullName evidence="4">HD-GYP domain-containing protein (C-di-GMP phosphodiesterase class II)</fullName>
    </submittedName>
</protein>
<keyword evidence="1" id="KW-0175">Coiled coil</keyword>
<dbReference type="CDD" id="cd00077">
    <property type="entry name" value="HDc"/>
    <property type="match status" value="1"/>
</dbReference>
<keyword evidence="2" id="KW-0472">Membrane</keyword>
<dbReference type="Proteomes" id="UP000245921">
    <property type="component" value="Unassembled WGS sequence"/>
</dbReference>
<dbReference type="Pfam" id="PF13487">
    <property type="entry name" value="HD_5"/>
    <property type="match status" value="1"/>
</dbReference>
<dbReference type="InterPro" id="IPR052020">
    <property type="entry name" value="Cyclic_di-GMP/3'3'-cGAMP_PDE"/>
</dbReference>
<dbReference type="SMART" id="SM00471">
    <property type="entry name" value="HDc"/>
    <property type="match status" value="1"/>
</dbReference>
<dbReference type="EMBL" id="QGGI01000004">
    <property type="protein sequence ID" value="PWJ95697.1"/>
    <property type="molecule type" value="Genomic_DNA"/>
</dbReference>
<organism evidence="4 5">
    <name type="scientific">Oceanotoga teriensis</name>
    <dbReference type="NCBI Taxonomy" id="515440"/>
    <lineage>
        <taxon>Bacteria</taxon>
        <taxon>Thermotogati</taxon>
        <taxon>Thermotogota</taxon>
        <taxon>Thermotogae</taxon>
        <taxon>Petrotogales</taxon>
        <taxon>Petrotogaceae</taxon>
        <taxon>Oceanotoga</taxon>
    </lineage>
</organism>
<evidence type="ECO:0000256" key="2">
    <source>
        <dbReference type="SAM" id="Phobius"/>
    </source>
</evidence>
<feature type="coiled-coil region" evidence="1">
    <location>
        <begin position="299"/>
        <end position="340"/>
    </location>
</feature>
<gene>
    <name evidence="4" type="ORF">C7380_104113</name>
</gene>
<sequence>MRFKNIFNKTARNMTLQNIFLVVTIILLWFILIFFTGSKVRNISKNNINSFDYVIDVYKSNFDYLFKNDIGQLPDIFNDIYILNDGEENKNFVFNRSIFETLNKEDSLFLHEDKLFLYFNYTDKTVVAELNKDNLIFENSHFFYILNENNDIIIGNNMDHEVKIGRNNLNFQKFKFYFNEIKKINNLFFVTSIDISLESYIIIFYTILSFGLLFWNIRTKYRSLKLLGDFETEFSQIISSIELLLKELRNFDNQSISIIPEVKFDGILDNIKNKEFKFEGLKELKEVEEITLKEFIELLENLSASYEEITSSNDELESLYRELEKTYNKLEDTYINFSKKLSKIAEKYDDITGKHIERVAEYSVFISQQLNMNTSFTDKIHYFAPLHDIGKLLIDKKILNKEGRLTKEEFEEMKKHTLYAAEILGDDEEFEFAKNIALYHHEKYNGKGYPFNKSGEEIPLEARIISLADVYDSLRSPRSYKPSFSHEKAYDIIVNGDWKTSPDDFDPKIMKIFKENHEKFNEIYESYKEDI</sequence>
<name>A0AA45HJD5_9BACT</name>
<feature type="transmembrane region" description="Helical" evidence="2">
    <location>
        <begin position="20"/>
        <end position="37"/>
    </location>
</feature>
<comment type="caution">
    <text evidence="4">The sequence shown here is derived from an EMBL/GenBank/DDBJ whole genome shotgun (WGS) entry which is preliminary data.</text>
</comment>
<dbReference type="AlphaFoldDB" id="A0AA45HJD5"/>
<feature type="domain" description="HD-GYP" evidence="3">
    <location>
        <begin position="330"/>
        <end position="529"/>
    </location>
</feature>
<evidence type="ECO:0000256" key="1">
    <source>
        <dbReference type="SAM" id="Coils"/>
    </source>
</evidence>
<evidence type="ECO:0000259" key="3">
    <source>
        <dbReference type="PROSITE" id="PS51832"/>
    </source>
</evidence>
<dbReference type="Gene3D" id="1.10.3210.10">
    <property type="entry name" value="Hypothetical protein af1432"/>
    <property type="match status" value="1"/>
</dbReference>
<dbReference type="InterPro" id="IPR003607">
    <property type="entry name" value="HD/PDEase_dom"/>
</dbReference>
<accession>A0AA45HJD5</accession>
<dbReference type="InterPro" id="IPR037522">
    <property type="entry name" value="HD_GYP_dom"/>
</dbReference>
<evidence type="ECO:0000313" key="5">
    <source>
        <dbReference type="Proteomes" id="UP000245921"/>
    </source>
</evidence>